<dbReference type="PANTHER" id="PTHR43133">
    <property type="entry name" value="RNA POLYMERASE ECF-TYPE SIGMA FACTO"/>
    <property type="match status" value="1"/>
</dbReference>
<name>A0A2S9ET42_9PSED</name>
<dbReference type="InterPro" id="IPR039425">
    <property type="entry name" value="RNA_pol_sigma-70-like"/>
</dbReference>
<keyword evidence="2" id="KW-0805">Transcription regulation</keyword>
<dbReference type="NCBIfam" id="TIGR02937">
    <property type="entry name" value="sigma70-ECF"/>
    <property type="match status" value="1"/>
</dbReference>
<accession>A0A2S9ET42</accession>
<sequence length="178" mass="19897">MPPATALARHQASTLREQILRQLFGDHHGWLLDRLRTRLGCRDDAADMAAETFVQVVALPAPQSIREPRALLTTIAKRLIYDTWRRRDLERAYLQVLAAQPEAVEPSPEERALTMESLMAVDALLDGLSPRARTAFLCSQLDGMKYADIAALLGVSTIRVRQYVAKGLRLCCSELLES</sequence>
<dbReference type="SUPFAM" id="SSF88946">
    <property type="entry name" value="Sigma2 domain of RNA polymerase sigma factors"/>
    <property type="match status" value="1"/>
</dbReference>
<evidence type="ECO:0000313" key="7">
    <source>
        <dbReference type="EMBL" id="PRC18837.1"/>
    </source>
</evidence>
<keyword evidence="3" id="KW-0731">Sigma factor</keyword>
<dbReference type="InterPro" id="IPR014284">
    <property type="entry name" value="RNA_pol_sigma-70_dom"/>
</dbReference>
<evidence type="ECO:0000256" key="4">
    <source>
        <dbReference type="ARBA" id="ARBA00023163"/>
    </source>
</evidence>
<protein>
    <submittedName>
        <fullName evidence="7">RNA polymerase subunit sigma</fullName>
    </submittedName>
</protein>
<keyword evidence="4" id="KW-0804">Transcription</keyword>
<reference evidence="7 8" key="1">
    <citation type="submission" date="2017-09" db="EMBL/GenBank/DDBJ databases">
        <title>Genomic, metabolic, and phenotypic characteristics of bacterial isolates from the natural microbiome of the model nematode Caenorhabditis elegans.</title>
        <authorList>
            <person name="Zimmermann J."/>
            <person name="Obeng N."/>
            <person name="Yang W."/>
            <person name="Obeng O."/>
            <person name="Kissoyan K."/>
            <person name="Pees B."/>
            <person name="Dirksen P."/>
            <person name="Hoppner M."/>
            <person name="Franke A."/>
            <person name="Rosenstiel P."/>
            <person name="Leippe M."/>
            <person name="Dierking K."/>
            <person name="Kaleta C."/>
            <person name="Schulenburg H."/>
        </authorList>
    </citation>
    <scope>NUCLEOTIDE SEQUENCE [LARGE SCALE GENOMIC DNA]</scope>
    <source>
        <strain evidence="7 8">MYb117</strain>
    </source>
</reference>
<proteinExistence type="inferred from homology"/>
<dbReference type="Gene3D" id="1.10.1740.10">
    <property type="match status" value="1"/>
</dbReference>
<evidence type="ECO:0000256" key="2">
    <source>
        <dbReference type="ARBA" id="ARBA00023015"/>
    </source>
</evidence>
<dbReference type="Pfam" id="PF04542">
    <property type="entry name" value="Sigma70_r2"/>
    <property type="match status" value="1"/>
</dbReference>
<evidence type="ECO:0000259" key="5">
    <source>
        <dbReference type="Pfam" id="PF04542"/>
    </source>
</evidence>
<dbReference type="Gene3D" id="1.10.10.10">
    <property type="entry name" value="Winged helix-like DNA-binding domain superfamily/Winged helix DNA-binding domain"/>
    <property type="match status" value="1"/>
</dbReference>
<evidence type="ECO:0000259" key="6">
    <source>
        <dbReference type="Pfam" id="PF08281"/>
    </source>
</evidence>
<dbReference type="InterPro" id="IPR013325">
    <property type="entry name" value="RNA_pol_sigma_r2"/>
</dbReference>
<comment type="caution">
    <text evidence="7">The sequence shown here is derived from an EMBL/GenBank/DDBJ whole genome shotgun (WGS) entry which is preliminary data.</text>
</comment>
<dbReference type="InterPro" id="IPR007627">
    <property type="entry name" value="RNA_pol_sigma70_r2"/>
</dbReference>
<dbReference type="EMBL" id="PCQL01000011">
    <property type="protein sequence ID" value="PRC18837.1"/>
    <property type="molecule type" value="Genomic_DNA"/>
</dbReference>
<dbReference type="NCBIfam" id="NF008889">
    <property type="entry name" value="PRK11924.1-1"/>
    <property type="match status" value="1"/>
</dbReference>
<evidence type="ECO:0000256" key="1">
    <source>
        <dbReference type="ARBA" id="ARBA00010641"/>
    </source>
</evidence>
<dbReference type="SUPFAM" id="SSF88659">
    <property type="entry name" value="Sigma3 and sigma4 domains of RNA polymerase sigma factors"/>
    <property type="match status" value="1"/>
</dbReference>
<feature type="domain" description="RNA polymerase sigma-70 region 2" evidence="5">
    <location>
        <begin position="23"/>
        <end position="88"/>
    </location>
</feature>
<dbReference type="Proteomes" id="UP000238045">
    <property type="component" value="Unassembled WGS sequence"/>
</dbReference>
<keyword evidence="8" id="KW-1185">Reference proteome</keyword>
<dbReference type="InterPro" id="IPR013324">
    <property type="entry name" value="RNA_pol_sigma_r3/r4-like"/>
</dbReference>
<dbReference type="InterPro" id="IPR036388">
    <property type="entry name" value="WH-like_DNA-bd_sf"/>
</dbReference>
<dbReference type="GO" id="GO:0006352">
    <property type="term" value="P:DNA-templated transcription initiation"/>
    <property type="evidence" value="ECO:0007669"/>
    <property type="project" value="InterPro"/>
</dbReference>
<dbReference type="Pfam" id="PF08281">
    <property type="entry name" value="Sigma70_r4_2"/>
    <property type="match status" value="1"/>
</dbReference>
<comment type="similarity">
    <text evidence="1">Belongs to the sigma-70 factor family. ECF subfamily.</text>
</comment>
<dbReference type="InterPro" id="IPR013249">
    <property type="entry name" value="RNA_pol_sigma70_r4_t2"/>
</dbReference>
<gene>
    <name evidence="7" type="ORF">CQZ99_12890</name>
</gene>
<organism evidence="7 8">
    <name type="scientific">Pseudomonas poae</name>
    <dbReference type="NCBI Taxonomy" id="200451"/>
    <lineage>
        <taxon>Bacteria</taxon>
        <taxon>Pseudomonadati</taxon>
        <taxon>Pseudomonadota</taxon>
        <taxon>Gammaproteobacteria</taxon>
        <taxon>Pseudomonadales</taxon>
        <taxon>Pseudomonadaceae</taxon>
        <taxon>Pseudomonas</taxon>
    </lineage>
</organism>
<dbReference type="RefSeq" id="WP_105697075.1">
    <property type="nucleotide sequence ID" value="NZ_CP159260.1"/>
</dbReference>
<feature type="domain" description="RNA polymerase sigma factor 70 region 4 type 2" evidence="6">
    <location>
        <begin position="119"/>
        <end position="171"/>
    </location>
</feature>
<evidence type="ECO:0000256" key="3">
    <source>
        <dbReference type="ARBA" id="ARBA00023082"/>
    </source>
</evidence>
<dbReference type="AlphaFoldDB" id="A0A2S9ET42"/>
<dbReference type="PANTHER" id="PTHR43133:SF63">
    <property type="entry name" value="RNA POLYMERASE SIGMA FACTOR FECI-RELATED"/>
    <property type="match status" value="1"/>
</dbReference>
<dbReference type="GO" id="GO:0016987">
    <property type="term" value="F:sigma factor activity"/>
    <property type="evidence" value="ECO:0007669"/>
    <property type="project" value="UniProtKB-KW"/>
</dbReference>
<evidence type="ECO:0000313" key="8">
    <source>
        <dbReference type="Proteomes" id="UP000238045"/>
    </source>
</evidence>
<dbReference type="GO" id="GO:0003677">
    <property type="term" value="F:DNA binding"/>
    <property type="evidence" value="ECO:0007669"/>
    <property type="project" value="InterPro"/>
</dbReference>